<reference evidence="3" key="1">
    <citation type="journal article" date="2019" name="Int. J. Syst. Evol. Microbiol.">
        <title>The Global Catalogue of Microorganisms (GCM) 10K type strain sequencing project: providing services to taxonomists for standard genome sequencing and annotation.</title>
        <authorList>
            <consortium name="The Broad Institute Genomics Platform"/>
            <consortium name="The Broad Institute Genome Sequencing Center for Infectious Disease"/>
            <person name="Wu L."/>
            <person name="Ma J."/>
        </authorList>
    </citation>
    <scope>NUCLEOTIDE SEQUENCE [LARGE SCALE GENOMIC DNA]</scope>
    <source>
        <strain evidence="3">YJ-61-S</strain>
    </source>
</reference>
<evidence type="ECO:0008006" key="4">
    <source>
        <dbReference type="Google" id="ProtNLM"/>
    </source>
</evidence>
<organism evidence="2 3">
    <name type="scientific">Dokdonia ponticola</name>
    <dbReference type="NCBI Taxonomy" id="2041041"/>
    <lineage>
        <taxon>Bacteria</taxon>
        <taxon>Pseudomonadati</taxon>
        <taxon>Bacteroidota</taxon>
        <taxon>Flavobacteriia</taxon>
        <taxon>Flavobacteriales</taxon>
        <taxon>Flavobacteriaceae</taxon>
        <taxon>Dokdonia</taxon>
    </lineage>
</organism>
<evidence type="ECO:0000313" key="2">
    <source>
        <dbReference type="EMBL" id="MFC4635156.1"/>
    </source>
</evidence>
<protein>
    <recommendedName>
        <fullName evidence="4">DUF2975 domain-containing protein</fullName>
    </recommendedName>
</protein>
<dbReference type="Proteomes" id="UP001596043">
    <property type="component" value="Unassembled WGS sequence"/>
</dbReference>
<dbReference type="RefSeq" id="WP_379980102.1">
    <property type="nucleotide sequence ID" value="NZ_JBHSFV010000009.1"/>
</dbReference>
<evidence type="ECO:0000256" key="1">
    <source>
        <dbReference type="SAM" id="Phobius"/>
    </source>
</evidence>
<accession>A0ABV9HYA8</accession>
<keyword evidence="1" id="KW-0812">Transmembrane</keyword>
<evidence type="ECO:0000313" key="3">
    <source>
        <dbReference type="Proteomes" id="UP001596043"/>
    </source>
</evidence>
<feature type="transmembrane region" description="Helical" evidence="1">
    <location>
        <begin position="42"/>
        <end position="63"/>
    </location>
</feature>
<dbReference type="EMBL" id="JBHSFV010000009">
    <property type="protein sequence ID" value="MFC4635156.1"/>
    <property type="molecule type" value="Genomic_DNA"/>
</dbReference>
<feature type="transmembrane region" description="Helical" evidence="1">
    <location>
        <begin position="124"/>
        <end position="144"/>
    </location>
</feature>
<proteinExistence type="predicted"/>
<keyword evidence="1" id="KW-0472">Membrane</keyword>
<feature type="transmembrane region" description="Helical" evidence="1">
    <location>
        <begin position="84"/>
        <end position="104"/>
    </location>
</feature>
<comment type="caution">
    <text evidence="2">The sequence shown here is derived from an EMBL/GenBank/DDBJ whole genome shotgun (WGS) entry which is preliminary data.</text>
</comment>
<gene>
    <name evidence="2" type="ORF">ACFO3O_14690</name>
</gene>
<keyword evidence="3" id="KW-1185">Reference proteome</keyword>
<keyword evidence="1" id="KW-1133">Transmembrane helix</keyword>
<sequence length="158" mass="18208">MTKIKILLGIILIVVLFNFFKLFYYFFNLNSLDELLNSDTQAHFLIFVYALTIMIFFVAQIALSKGIWHIISQGYFNSKSIKSIRLSGILLLLFGIIMLIWRLYTVFYYSEYSNVLLPYNVVQAIENGYTIILGFGLITIASVLKNGLHIKSENELTI</sequence>
<feature type="transmembrane region" description="Helical" evidence="1">
    <location>
        <begin position="7"/>
        <end position="27"/>
    </location>
</feature>
<name>A0ABV9HYA8_9FLAO</name>